<reference evidence="2" key="1">
    <citation type="submission" date="2011-04" db="EMBL/GenBank/DDBJ databases">
        <title>Evolution of plant cell wall degrading machinery underlies the functional diversity of forest fungi.</title>
        <authorList>
            <consortium name="US DOE Joint Genome Institute (JGI-PGF)"/>
            <person name="Eastwood D.C."/>
            <person name="Floudas D."/>
            <person name="Binder M."/>
            <person name="Majcherczyk A."/>
            <person name="Schneider P."/>
            <person name="Aerts A."/>
            <person name="Asiegbu F.O."/>
            <person name="Baker S.E."/>
            <person name="Barry K."/>
            <person name="Bendiksby M."/>
            <person name="Blumentritt M."/>
            <person name="Coutinho P.M."/>
            <person name="Cullen D."/>
            <person name="Cullen D."/>
            <person name="Gathman A."/>
            <person name="Goodell B."/>
            <person name="Henrissat B."/>
            <person name="Ihrmark K."/>
            <person name="Kauserud H."/>
            <person name="Kohler A."/>
            <person name="LaButti K."/>
            <person name="Lapidus A."/>
            <person name="Lavin J.L."/>
            <person name="Lee Y.-H."/>
            <person name="Lindquist E."/>
            <person name="Lilly W."/>
            <person name="Lucas S."/>
            <person name="Morin E."/>
            <person name="Murat C."/>
            <person name="Oguiza J.A."/>
            <person name="Park J."/>
            <person name="Pisabarro A.G."/>
            <person name="Riley R."/>
            <person name="Rosling A."/>
            <person name="Salamov A."/>
            <person name="Schmidt O."/>
            <person name="Schmutz J."/>
            <person name="Skrede I."/>
            <person name="Stenlid J."/>
            <person name="Wiebenga A."/>
            <person name="Xie X."/>
            <person name="Kues U."/>
            <person name="Hibbett D.S."/>
            <person name="Hoffmeister D."/>
            <person name="Hogberg N."/>
            <person name="Martin F."/>
            <person name="Grigoriev I.V."/>
            <person name="Watkinson S.C."/>
        </authorList>
    </citation>
    <scope>NUCLEOTIDE SEQUENCE</scope>
    <source>
        <strain evidence="2">S7.9</strain>
    </source>
</reference>
<dbReference type="Proteomes" id="UP000008064">
    <property type="component" value="Unassembled WGS sequence"/>
</dbReference>
<dbReference type="KEGG" id="sla:SERLADRAFT_353836"/>
<dbReference type="InterPro" id="IPR032675">
    <property type="entry name" value="LRR_dom_sf"/>
</dbReference>
<dbReference type="GeneID" id="18809411"/>
<feature type="region of interest" description="Disordered" evidence="1">
    <location>
        <begin position="452"/>
        <end position="484"/>
    </location>
</feature>
<sequence>MPKDLPPELWSYIFDLAADEDVIFYPGLPTTMAQSTWFKPPWKDDWQLRTPQDAINMIQRRSYATKKTVIATCRGWRRLGTEFLVRCLFFDNPTKLRDLCAIFDRDPGLGWWARRIHITHFSNGRGPKIDDFENPLISILHHCPNLEIFIVDWPMASSFGPIAETLGAYCTKLRTVHWHVPSETLPKVIWALDSLPSLVSVHIEFDAPTVDSDTITLGAASNVRLNLVNLHQLSLRGFCQEFLEQATGWNFPGLRSFSFDFGSNRHDLPDLVSFLAHHGTQLLLLDLDCIPPLDVCTILDMCPLLVVFSFNPDWKLPSMNGNDTLTNANSEDDFSQPVAIVNRPHEHIKHIGLHGLLYAFGVGYAAEYASVDPLRTMMIRRANDRNFDALVKANFPSLRCVRVLSPTVLLDLDAADGPDVLCFERWERWWNMCNHMGVRLEDCTGAQLGILPQDEEDEEEEVEEEEERWDDDETECEYKNDTGGGVSVTELRQLLDECRKMSAERDNPTFEFTFH</sequence>
<feature type="compositionally biased region" description="Acidic residues" evidence="1">
    <location>
        <begin position="453"/>
        <end position="475"/>
    </location>
</feature>
<dbReference type="AlphaFoldDB" id="F8NI38"/>
<proteinExistence type="predicted"/>
<gene>
    <name evidence="2" type="ORF">SERLADRAFT_353836</name>
</gene>
<dbReference type="Gene3D" id="3.80.10.10">
    <property type="entry name" value="Ribonuclease Inhibitor"/>
    <property type="match status" value="1"/>
</dbReference>
<dbReference type="HOGENOM" id="CLU_011577_1_0_1"/>
<protein>
    <recommendedName>
        <fullName evidence="3">F-box domain-containing protein</fullName>
    </recommendedName>
</protein>
<name>F8NI38_SERL9</name>
<organism>
    <name type="scientific">Serpula lacrymans var. lacrymans (strain S7.9)</name>
    <name type="common">Dry rot fungus</name>
    <dbReference type="NCBI Taxonomy" id="578457"/>
    <lineage>
        <taxon>Eukaryota</taxon>
        <taxon>Fungi</taxon>
        <taxon>Dikarya</taxon>
        <taxon>Basidiomycota</taxon>
        <taxon>Agaricomycotina</taxon>
        <taxon>Agaricomycetes</taxon>
        <taxon>Agaricomycetidae</taxon>
        <taxon>Boletales</taxon>
        <taxon>Coniophorineae</taxon>
        <taxon>Serpulaceae</taxon>
        <taxon>Serpula</taxon>
    </lineage>
</organism>
<evidence type="ECO:0000256" key="1">
    <source>
        <dbReference type="SAM" id="MobiDB-lite"/>
    </source>
</evidence>
<dbReference type="OrthoDB" id="5345779at2759"/>
<evidence type="ECO:0008006" key="3">
    <source>
        <dbReference type="Google" id="ProtNLM"/>
    </source>
</evidence>
<dbReference type="EMBL" id="GL945429">
    <property type="protein sequence ID" value="EGO28937.1"/>
    <property type="molecule type" value="Genomic_DNA"/>
</dbReference>
<evidence type="ECO:0000313" key="2">
    <source>
        <dbReference type="EMBL" id="EGO28937.1"/>
    </source>
</evidence>
<dbReference type="RefSeq" id="XP_007313179.1">
    <property type="nucleotide sequence ID" value="XM_007313117.1"/>
</dbReference>
<accession>F8NI38</accession>